<dbReference type="InterPro" id="IPR002504">
    <property type="entry name" value="NADK"/>
</dbReference>
<evidence type="ECO:0000313" key="7">
    <source>
        <dbReference type="EMBL" id="WDI78532.1"/>
    </source>
</evidence>
<evidence type="ECO:0000256" key="3">
    <source>
        <dbReference type="ARBA" id="ARBA00022857"/>
    </source>
</evidence>
<feature type="binding site" evidence="6">
    <location>
        <position position="78"/>
    </location>
    <ligand>
        <name>NAD(+)</name>
        <dbReference type="ChEBI" id="CHEBI:57540"/>
    </ligand>
</feature>
<dbReference type="InterPro" id="IPR016064">
    <property type="entry name" value="NAD/diacylglycerol_kinase_sf"/>
</dbReference>
<dbReference type="EMBL" id="CP110496">
    <property type="protein sequence ID" value="WDI78532.1"/>
    <property type="molecule type" value="Genomic_DNA"/>
</dbReference>
<keyword evidence="6" id="KW-0547">Nucleotide-binding</keyword>
<comment type="cofactor">
    <cofactor evidence="6">
        <name>a divalent metal cation</name>
        <dbReference type="ChEBI" id="CHEBI:60240"/>
    </cofactor>
</comment>
<keyword evidence="1 6" id="KW-0808">Transferase</keyword>
<evidence type="ECO:0000256" key="2">
    <source>
        <dbReference type="ARBA" id="ARBA00022777"/>
    </source>
</evidence>
<comment type="catalytic activity">
    <reaction evidence="5 6">
        <text>NAD(+) + ATP = ADP + NADP(+) + H(+)</text>
        <dbReference type="Rhea" id="RHEA:18629"/>
        <dbReference type="ChEBI" id="CHEBI:15378"/>
        <dbReference type="ChEBI" id="CHEBI:30616"/>
        <dbReference type="ChEBI" id="CHEBI:57540"/>
        <dbReference type="ChEBI" id="CHEBI:58349"/>
        <dbReference type="ChEBI" id="CHEBI:456216"/>
        <dbReference type="EC" id="2.7.1.23"/>
    </reaction>
</comment>
<dbReference type="RefSeq" id="WP_274360559.1">
    <property type="nucleotide sequence ID" value="NZ_CP110496.1"/>
</dbReference>
<dbReference type="EC" id="2.7.1.23" evidence="6"/>
<comment type="caution">
    <text evidence="6">Lacks conserved residue(s) required for the propagation of feature annotation.</text>
</comment>
<evidence type="ECO:0000256" key="4">
    <source>
        <dbReference type="ARBA" id="ARBA00023027"/>
    </source>
</evidence>
<proteinExistence type="inferred from homology"/>
<comment type="similarity">
    <text evidence="6">Belongs to the NAD kinase family.</text>
</comment>
<keyword evidence="6" id="KW-0963">Cytoplasm</keyword>
<dbReference type="HAMAP" id="MF_00361">
    <property type="entry name" value="NAD_kinase"/>
    <property type="match status" value="1"/>
</dbReference>
<keyword evidence="3 6" id="KW-0521">NADP</keyword>
<dbReference type="GO" id="GO:0005524">
    <property type="term" value="F:ATP binding"/>
    <property type="evidence" value="ECO:0007669"/>
    <property type="project" value="UniProtKB-KW"/>
</dbReference>
<gene>
    <name evidence="6" type="primary">nadK</name>
    <name evidence="7" type="ORF">ONB71_00010</name>
</gene>
<keyword evidence="4 6" id="KW-0520">NAD</keyword>
<dbReference type="GO" id="GO:0003951">
    <property type="term" value="F:NAD+ kinase activity"/>
    <property type="evidence" value="ECO:0007669"/>
    <property type="project" value="UniProtKB-UniRule"/>
</dbReference>
<feature type="binding site" evidence="6">
    <location>
        <begin position="188"/>
        <end position="193"/>
    </location>
    <ligand>
        <name>NAD(+)</name>
        <dbReference type="ChEBI" id="CHEBI:57540"/>
    </ligand>
</feature>
<feature type="binding site" evidence="6">
    <location>
        <begin position="73"/>
        <end position="74"/>
    </location>
    <ligand>
        <name>NAD(+)</name>
        <dbReference type="ChEBI" id="CHEBI:57540"/>
    </ligand>
</feature>
<dbReference type="GO" id="GO:0006741">
    <property type="term" value="P:NADP+ biosynthetic process"/>
    <property type="evidence" value="ECO:0007669"/>
    <property type="project" value="UniProtKB-UniRule"/>
</dbReference>
<dbReference type="InterPro" id="IPR017437">
    <property type="entry name" value="ATP-NAD_kinase_PpnK-typ_C"/>
</dbReference>
<dbReference type="Proteomes" id="UP001214992">
    <property type="component" value="Chromosome"/>
</dbReference>
<dbReference type="PANTHER" id="PTHR20275:SF0">
    <property type="entry name" value="NAD KINASE"/>
    <property type="match status" value="1"/>
</dbReference>
<evidence type="ECO:0000256" key="6">
    <source>
        <dbReference type="HAMAP-Rule" id="MF_00361"/>
    </source>
</evidence>
<dbReference type="SUPFAM" id="SSF111331">
    <property type="entry name" value="NAD kinase/diacylglycerol kinase-like"/>
    <property type="match status" value="1"/>
</dbReference>
<organism evidence="7 8">
    <name type="scientific">Candidatus Purcelliella pentastirinorum</name>
    <dbReference type="NCBI Taxonomy" id="472834"/>
    <lineage>
        <taxon>Bacteria</taxon>
        <taxon>Pseudomonadati</taxon>
        <taxon>Pseudomonadota</taxon>
        <taxon>Gammaproteobacteria</taxon>
        <taxon>Enterobacterales</taxon>
        <taxon>Enterobacteriaceae</taxon>
        <taxon>Candidatus Purcelliella</taxon>
    </lineage>
</organism>
<accession>A0AAX3N8V2</accession>
<reference evidence="7" key="1">
    <citation type="submission" date="2022-11" db="EMBL/GenBank/DDBJ databases">
        <title>Genomic comparisons reveal selection pressure and functional variation between nutritional endosymbionts of cave-adapted and epigean Hawaiian planthoppers.</title>
        <authorList>
            <person name="Gossett J.M."/>
            <person name="Porter M.L."/>
            <person name="Vasquez Y."/>
            <person name="Bennett G.M."/>
            <person name="Chong R.A."/>
        </authorList>
    </citation>
    <scope>NUCLEOTIDE SEQUENCE</scope>
    <source>
        <strain evidence="7">OPOL2</strain>
    </source>
</reference>
<keyword evidence="6" id="KW-0067">ATP-binding</keyword>
<evidence type="ECO:0000256" key="1">
    <source>
        <dbReference type="ARBA" id="ARBA00022679"/>
    </source>
</evidence>
<keyword evidence="2 6" id="KW-0418">Kinase</keyword>
<dbReference type="AlphaFoldDB" id="A0AAX3N8V2"/>
<dbReference type="GO" id="GO:0051287">
    <property type="term" value="F:NAD binding"/>
    <property type="evidence" value="ECO:0007669"/>
    <property type="project" value="UniProtKB-ARBA"/>
</dbReference>
<comment type="function">
    <text evidence="6">Involved in the regulation of the intracellular balance of NAD and NADP, and is a key enzyme in the biosynthesis of NADP. Catalyzes specifically the phosphorylation on 2'-hydroxyl of the adenosine moiety of NAD to yield NADP.</text>
</comment>
<dbReference type="Pfam" id="PF20143">
    <property type="entry name" value="NAD_kinase_C"/>
    <property type="match status" value="1"/>
</dbReference>
<sequence length="293" mass="33603">MKFKCDYIGIIGIPRSLNSIGIYRKLFYWLTNLGYKVIFEKQTASILSLRAIEIVSIFDIGEFCDLAIVIGGDGNMLKALKVLSKYNIKVVGINKGNLGFLTDLNIINYKQDLINVLDGKFILDRRFMLEIFVYKKNIFLGNDIALNEFILHSNKIAHMIEFKVFIDKFFAFSQRSDGLIISTSTGSTAYSLSVGGPIIFPLLNVVSVLPIFPHTLSTRPIIISANSIIDLYVNRSKYPFKIYCDNKDMKLLIDDNLHILIKRTNYSVNLIHPLNYNYFDILRNKLNWLKKTF</sequence>
<feature type="binding site" evidence="6">
    <location>
        <position position="158"/>
    </location>
    <ligand>
        <name>NAD(+)</name>
        <dbReference type="ChEBI" id="CHEBI:57540"/>
    </ligand>
</feature>
<dbReference type="Pfam" id="PF01513">
    <property type="entry name" value="NAD_kinase"/>
    <property type="match status" value="1"/>
</dbReference>
<feature type="binding site" evidence="6">
    <location>
        <position position="177"/>
    </location>
    <ligand>
        <name>NAD(+)</name>
        <dbReference type="ChEBI" id="CHEBI:57540"/>
    </ligand>
</feature>
<dbReference type="GO" id="GO:0019674">
    <property type="term" value="P:NAD+ metabolic process"/>
    <property type="evidence" value="ECO:0007669"/>
    <property type="project" value="InterPro"/>
</dbReference>
<name>A0AAX3N8V2_9ENTR</name>
<feature type="binding site" evidence="6">
    <location>
        <position position="175"/>
    </location>
    <ligand>
        <name>NAD(+)</name>
        <dbReference type="ChEBI" id="CHEBI:57540"/>
    </ligand>
</feature>
<evidence type="ECO:0000313" key="8">
    <source>
        <dbReference type="Proteomes" id="UP001214992"/>
    </source>
</evidence>
<dbReference type="PANTHER" id="PTHR20275">
    <property type="entry name" value="NAD KINASE"/>
    <property type="match status" value="1"/>
</dbReference>
<dbReference type="Gene3D" id="3.40.50.10330">
    <property type="entry name" value="Probable inorganic polyphosphate/atp-NAD kinase, domain 1"/>
    <property type="match status" value="1"/>
</dbReference>
<evidence type="ECO:0000256" key="5">
    <source>
        <dbReference type="ARBA" id="ARBA00047925"/>
    </source>
</evidence>
<feature type="active site" description="Proton acceptor" evidence="6">
    <location>
        <position position="73"/>
    </location>
</feature>
<dbReference type="Gene3D" id="2.60.200.30">
    <property type="entry name" value="Probable inorganic polyphosphate/atp-NAD kinase, domain 2"/>
    <property type="match status" value="1"/>
</dbReference>
<feature type="binding site" evidence="6">
    <location>
        <begin position="147"/>
        <end position="148"/>
    </location>
    <ligand>
        <name>NAD(+)</name>
        <dbReference type="ChEBI" id="CHEBI:57540"/>
    </ligand>
</feature>
<dbReference type="GO" id="GO:0046872">
    <property type="term" value="F:metal ion binding"/>
    <property type="evidence" value="ECO:0007669"/>
    <property type="project" value="UniProtKB-UniRule"/>
</dbReference>
<dbReference type="GO" id="GO:0005737">
    <property type="term" value="C:cytoplasm"/>
    <property type="evidence" value="ECO:0007669"/>
    <property type="project" value="UniProtKB-SubCell"/>
</dbReference>
<dbReference type="InterPro" id="IPR017438">
    <property type="entry name" value="ATP-NAD_kinase_N"/>
</dbReference>
<protein>
    <recommendedName>
        <fullName evidence="6">NAD kinase</fullName>
        <ecNumber evidence="6">2.7.1.23</ecNumber>
    </recommendedName>
    <alternativeName>
        <fullName evidence="6">ATP-dependent NAD kinase</fullName>
    </alternativeName>
</protein>
<comment type="subcellular location">
    <subcellularLocation>
        <location evidence="6">Cytoplasm</location>
    </subcellularLocation>
</comment>